<dbReference type="Proteomes" id="UP001189143">
    <property type="component" value="Unassembled WGS sequence"/>
</dbReference>
<dbReference type="RefSeq" id="WP_210886964.1">
    <property type="nucleotide sequence ID" value="NZ_CAMRXC010000291.1"/>
</dbReference>
<accession>A0AAD2DHT5</accession>
<proteinExistence type="predicted"/>
<evidence type="ECO:0000313" key="1">
    <source>
        <dbReference type="EMBL" id="CAI3697065.1"/>
    </source>
</evidence>
<reference evidence="1" key="1">
    <citation type="submission" date="2022-10" db="EMBL/GenBank/DDBJ databases">
        <authorList>
            <person name="Aires J."/>
            <person name="Mesa V."/>
        </authorList>
    </citation>
    <scope>NUCLEOTIDE SEQUENCE</scope>
    <source>
        <strain evidence="1">Clostridium neonatale JD116</strain>
    </source>
</reference>
<name>A0AAD2DHT5_9CLOT</name>
<dbReference type="AlphaFoldDB" id="A0AAD2DHT5"/>
<protein>
    <submittedName>
        <fullName evidence="1">Uncharacterized protein</fullName>
    </submittedName>
</protein>
<organism evidence="1 2">
    <name type="scientific">Clostridium neonatale</name>
    <dbReference type="NCBI Taxonomy" id="137838"/>
    <lineage>
        <taxon>Bacteria</taxon>
        <taxon>Bacillati</taxon>
        <taxon>Bacillota</taxon>
        <taxon>Clostridia</taxon>
        <taxon>Eubacteriales</taxon>
        <taxon>Clostridiaceae</taxon>
        <taxon>Clostridium</taxon>
    </lineage>
</organism>
<evidence type="ECO:0000313" key="2">
    <source>
        <dbReference type="Proteomes" id="UP001189143"/>
    </source>
</evidence>
<comment type="caution">
    <text evidence="1">The sequence shown here is derived from an EMBL/GenBank/DDBJ whole genome shotgun (WGS) entry which is preliminary data.</text>
</comment>
<sequence length="102" mass="11729">MVSYAPFITCDLSGKTVELMDSRIEWGYGANSSSLTFLHICANDCCVDYTRGPYVGGDITFYNTLYSENPEFVFERLQELAERYPDYASEFNRISDMIFIEN</sequence>
<dbReference type="EMBL" id="CAMTCP010000297">
    <property type="protein sequence ID" value="CAI3697065.1"/>
    <property type="molecule type" value="Genomic_DNA"/>
</dbReference>
<gene>
    <name evidence="1" type="ORF">CNEO2_940019</name>
</gene>